<protein>
    <submittedName>
        <fullName evidence="8">Short-chain dehydrogenase</fullName>
    </submittedName>
</protein>
<keyword evidence="2" id="KW-0444">Lipid biosynthesis</keyword>
<dbReference type="InterPro" id="IPR020904">
    <property type="entry name" value="Sc_DH/Rdtase_CS"/>
</dbReference>
<dbReference type="Pfam" id="PF00106">
    <property type="entry name" value="adh_short"/>
    <property type="match status" value="1"/>
</dbReference>
<dbReference type="InterPro" id="IPR002347">
    <property type="entry name" value="SDR_fam"/>
</dbReference>
<evidence type="ECO:0000256" key="5">
    <source>
        <dbReference type="ARBA" id="ARBA00023002"/>
    </source>
</evidence>
<dbReference type="PANTHER" id="PTHR43086:SF2">
    <property type="entry name" value="HYDROXYSTEROID DEHYDROGENASE-LIKE PROTEIN 1"/>
    <property type="match status" value="1"/>
</dbReference>
<comment type="pathway">
    <text evidence="1">Lipid metabolism; fatty acid biosynthesis.</text>
</comment>
<comment type="caution">
    <text evidence="8">The sequence shown here is derived from an EMBL/GenBank/DDBJ whole genome shotgun (WGS) entry which is preliminary data.</text>
</comment>
<dbReference type="PANTHER" id="PTHR43086">
    <property type="entry name" value="VERY-LONG-CHAIN 3-OXOOACYL-COA REDUCTASE"/>
    <property type="match status" value="1"/>
</dbReference>
<keyword evidence="5" id="KW-0560">Oxidoreductase</keyword>
<keyword evidence="3" id="KW-0276">Fatty acid metabolism</keyword>
<reference evidence="8 9" key="1">
    <citation type="journal article" date="2022" name="bioRxiv">
        <title>Genomics of Preaxostyla Flagellates Illuminates Evolutionary Transitions and the Path Towards Mitochondrial Loss.</title>
        <authorList>
            <person name="Novak L.V.F."/>
            <person name="Treitli S.C."/>
            <person name="Pyrih J."/>
            <person name="Halakuc P."/>
            <person name="Pipaliya S.V."/>
            <person name="Vacek V."/>
            <person name="Brzon O."/>
            <person name="Soukal P."/>
            <person name="Eme L."/>
            <person name="Dacks J.B."/>
            <person name="Karnkowska A."/>
            <person name="Elias M."/>
            <person name="Hampl V."/>
        </authorList>
    </citation>
    <scope>NUCLEOTIDE SEQUENCE [LARGE SCALE GENOMIC DNA]</scope>
    <source>
        <strain evidence="8">NAU3</strain>
        <tissue evidence="8">Gut</tissue>
    </source>
</reference>
<dbReference type="Gene3D" id="3.40.50.720">
    <property type="entry name" value="NAD(P)-binding Rossmann-like Domain"/>
    <property type="match status" value="1"/>
</dbReference>
<keyword evidence="7" id="KW-0275">Fatty acid biosynthesis</keyword>
<organism evidence="8 9">
    <name type="scientific">Blattamonas nauphoetae</name>
    <dbReference type="NCBI Taxonomy" id="2049346"/>
    <lineage>
        <taxon>Eukaryota</taxon>
        <taxon>Metamonada</taxon>
        <taxon>Preaxostyla</taxon>
        <taxon>Oxymonadida</taxon>
        <taxon>Blattamonas</taxon>
    </lineage>
</organism>
<proteinExistence type="predicted"/>
<evidence type="ECO:0000313" key="8">
    <source>
        <dbReference type="EMBL" id="KAK2962415.1"/>
    </source>
</evidence>
<dbReference type="InterPro" id="IPR036291">
    <property type="entry name" value="NAD(P)-bd_dom_sf"/>
</dbReference>
<evidence type="ECO:0000256" key="4">
    <source>
        <dbReference type="ARBA" id="ARBA00022857"/>
    </source>
</evidence>
<keyword evidence="6" id="KW-0443">Lipid metabolism</keyword>
<dbReference type="PROSITE" id="PS00061">
    <property type="entry name" value="ADH_SHORT"/>
    <property type="match status" value="1"/>
</dbReference>
<dbReference type="EMBL" id="JARBJD010000011">
    <property type="protein sequence ID" value="KAK2962415.1"/>
    <property type="molecule type" value="Genomic_DNA"/>
</dbReference>
<keyword evidence="9" id="KW-1185">Reference proteome</keyword>
<evidence type="ECO:0000256" key="6">
    <source>
        <dbReference type="ARBA" id="ARBA00023098"/>
    </source>
</evidence>
<evidence type="ECO:0000256" key="1">
    <source>
        <dbReference type="ARBA" id="ARBA00005194"/>
    </source>
</evidence>
<keyword evidence="4" id="KW-0521">NADP</keyword>
<dbReference type="Proteomes" id="UP001281761">
    <property type="component" value="Unassembled WGS sequence"/>
</dbReference>
<evidence type="ECO:0000256" key="3">
    <source>
        <dbReference type="ARBA" id="ARBA00022832"/>
    </source>
</evidence>
<evidence type="ECO:0000256" key="2">
    <source>
        <dbReference type="ARBA" id="ARBA00022516"/>
    </source>
</evidence>
<evidence type="ECO:0000256" key="7">
    <source>
        <dbReference type="ARBA" id="ARBA00023160"/>
    </source>
</evidence>
<gene>
    <name evidence="8" type="ORF">BLNAU_2658</name>
</gene>
<dbReference type="SUPFAM" id="SSF51735">
    <property type="entry name" value="NAD(P)-binding Rossmann-fold domains"/>
    <property type="match status" value="1"/>
</dbReference>
<name>A0ABQ9YFB9_9EUKA</name>
<accession>A0ABQ9YFB9</accession>
<evidence type="ECO:0000313" key="9">
    <source>
        <dbReference type="Proteomes" id="UP001281761"/>
    </source>
</evidence>
<dbReference type="CDD" id="cd05233">
    <property type="entry name" value="SDR_c"/>
    <property type="match status" value="1"/>
</dbReference>
<dbReference type="PRINTS" id="PR00081">
    <property type="entry name" value="GDHRDH"/>
</dbReference>
<sequence length="240" mass="26010">MGMNVIIHGRNAERFAQVEKRIKEVNDLVEVKIIKADFGQNPQEAADEVLSQIGGLDISVYFANAGFAVPDNFATSNPEQIEMLNTNVVTHQHILNSMCPKICSRTPNTTSGKRGAILYTSSLNALVSFPGTAGYSATKSYMSSFAQCLALELKPRDVDVCVIQPGPVNTRFHARVGQEVTPSFQSPESASTLIFKSLGRFPSVDSGILTIIVRMLTKIVDANALTLILGKMAPNPPKQD</sequence>